<proteinExistence type="predicted"/>
<feature type="region of interest" description="Disordered" evidence="2">
    <location>
        <begin position="1"/>
        <end position="73"/>
    </location>
</feature>
<keyword evidence="4" id="KW-1185">Reference proteome</keyword>
<name>A0AAV7X9S2_9NEOP</name>
<sequence>MLVAGCEPYSTCTSSSSRHQEYLSREAVPAPSPQQQQQLDLALEGKSILLQQRAAPHPGAHPAPPPPPSTFSPLQLQLRIDLSGEQVVRPSAQEHVAAAPAAPLTRRQRAQLRRRQEQQKPADQVVFQRRTPTRPRTPAACPRTPLAMSTMSMPAAGQKFAADDAAANVFGSAEETSAAVKRLLAKSGTSVVEEHHRVTSSTKTSCDYLQDSFDFLHQRHMKNLSDVIARHQRQQLQQPPAPGQAPGDEQVHGRALQQLRQLQQQLLRHRRRQQVQLEQGVVQDVVLVVHLLLLHHLLHDPRAAVVQHQEADHQAVLLVQLAGLRGPHRHRRHAHAVYRQPRPGHGHRHRRRLHQEGEADHQSDLLVIRDLVQLGPAGPGRVQAERQVLQVQDRQEVGVGRQAGAHGRGQVRRDRRGGGGGLAGQARHHLQPRVLRGQPPVLLQRDCALRLVGAVLAQPVAQPQPPAGDARPLQRPLQGDQEAPDGEGVNVPVRRLTTSPKDCIISSYPLIF</sequence>
<feature type="coiled-coil region" evidence="1">
    <location>
        <begin position="252"/>
        <end position="279"/>
    </location>
</feature>
<feature type="region of interest" description="Disordered" evidence="2">
    <location>
        <begin position="460"/>
        <end position="494"/>
    </location>
</feature>
<gene>
    <name evidence="3" type="ORF">ONE63_001897</name>
</gene>
<evidence type="ECO:0000313" key="3">
    <source>
        <dbReference type="EMBL" id="KAJ1522738.1"/>
    </source>
</evidence>
<organism evidence="3 4">
    <name type="scientific">Megalurothrips usitatus</name>
    <name type="common">bean blossom thrips</name>
    <dbReference type="NCBI Taxonomy" id="439358"/>
    <lineage>
        <taxon>Eukaryota</taxon>
        <taxon>Metazoa</taxon>
        <taxon>Ecdysozoa</taxon>
        <taxon>Arthropoda</taxon>
        <taxon>Hexapoda</taxon>
        <taxon>Insecta</taxon>
        <taxon>Pterygota</taxon>
        <taxon>Neoptera</taxon>
        <taxon>Paraneoptera</taxon>
        <taxon>Thysanoptera</taxon>
        <taxon>Terebrantia</taxon>
        <taxon>Thripoidea</taxon>
        <taxon>Thripidae</taxon>
        <taxon>Megalurothrips</taxon>
    </lineage>
</organism>
<feature type="region of interest" description="Disordered" evidence="2">
    <location>
        <begin position="400"/>
        <end position="431"/>
    </location>
</feature>
<feature type="region of interest" description="Disordered" evidence="2">
    <location>
        <begin position="340"/>
        <end position="359"/>
    </location>
</feature>
<dbReference type="Proteomes" id="UP001075354">
    <property type="component" value="Chromosome 11"/>
</dbReference>
<reference evidence="3" key="1">
    <citation type="submission" date="2022-12" db="EMBL/GenBank/DDBJ databases">
        <title>Chromosome-level genome assembly of the bean flower thrips Megalurothrips usitatus.</title>
        <authorList>
            <person name="Ma L."/>
            <person name="Liu Q."/>
            <person name="Li H."/>
            <person name="Cai W."/>
        </authorList>
    </citation>
    <scope>NUCLEOTIDE SEQUENCE</scope>
    <source>
        <strain evidence="3">Cailab_2022a</strain>
    </source>
</reference>
<dbReference type="EMBL" id="JAPTSV010000011">
    <property type="protein sequence ID" value="KAJ1522738.1"/>
    <property type="molecule type" value="Genomic_DNA"/>
</dbReference>
<evidence type="ECO:0000256" key="2">
    <source>
        <dbReference type="SAM" id="MobiDB-lite"/>
    </source>
</evidence>
<comment type="caution">
    <text evidence="3">The sequence shown here is derived from an EMBL/GenBank/DDBJ whole genome shotgun (WGS) entry which is preliminary data.</text>
</comment>
<feature type="compositionally biased region" description="Basic residues" evidence="2">
    <location>
        <begin position="340"/>
        <end position="353"/>
    </location>
</feature>
<keyword evidence="1" id="KW-0175">Coiled coil</keyword>
<evidence type="ECO:0000256" key="1">
    <source>
        <dbReference type="SAM" id="Coils"/>
    </source>
</evidence>
<protein>
    <submittedName>
        <fullName evidence="3">Uncharacterized protein</fullName>
    </submittedName>
</protein>
<feature type="compositionally biased region" description="Low complexity" evidence="2">
    <location>
        <begin position="93"/>
        <end position="105"/>
    </location>
</feature>
<feature type="compositionally biased region" description="Pro residues" evidence="2">
    <location>
        <begin position="59"/>
        <end position="70"/>
    </location>
</feature>
<feature type="region of interest" description="Disordered" evidence="2">
    <location>
        <begin position="92"/>
        <end position="145"/>
    </location>
</feature>
<evidence type="ECO:0000313" key="4">
    <source>
        <dbReference type="Proteomes" id="UP001075354"/>
    </source>
</evidence>
<feature type="compositionally biased region" description="Low complexity" evidence="2">
    <location>
        <begin position="134"/>
        <end position="145"/>
    </location>
</feature>
<accession>A0AAV7X9S2</accession>
<dbReference type="AlphaFoldDB" id="A0AAV7X9S2"/>